<dbReference type="Pfam" id="PF00144">
    <property type="entry name" value="Beta-lactamase"/>
    <property type="match status" value="1"/>
</dbReference>
<accession>A0A505IHI0</accession>
<dbReference type="Proteomes" id="UP000197666">
    <property type="component" value="Unassembled WGS sequence"/>
</dbReference>
<dbReference type="CDD" id="cd04301">
    <property type="entry name" value="NAT_SF"/>
    <property type="match status" value="1"/>
</dbReference>
<dbReference type="GO" id="GO:0008168">
    <property type="term" value="F:methyltransferase activity"/>
    <property type="evidence" value="ECO:0007669"/>
    <property type="project" value="UniProtKB-KW"/>
</dbReference>
<evidence type="ECO:0000313" key="4">
    <source>
        <dbReference type="Proteomes" id="UP000197666"/>
    </source>
</evidence>
<feature type="region of interest" description="Disordered" evidence="1">
    <location>
        <begin position="195"/>
        <end position="226"/>
    </location>
</feature>
<dbReference type="PROSITE" id="PS51186">
    <property type="entry name" value="GNAT"/>
    <property type="match status" value="1"/>
</dbReference>
<dbReference type="AlphaFoldDB" id="A0A505IHI0"/>
<dbReference type="GO" id="GO:0032259">
    <property type="term" value="P:methylation"/>
    <property type="evidence" value="ECO:0007669"/>
    <property type="project" value="UniProtKB-KW"/>
</dbReference>
<gene>
    <name evidence="3" type="ORF">CAN33_0014925</name>
</gene>
<feature type="compositionally biased region" description="Low complexity" evidence="1">
    <location>
        <begin position="205"/>
        <end position="215"/>
    </location>
</feature>
<dbReference type="SUPFAM" id="SSF55729">
    <property type="entry name" value="Acyl-CoA N-acyltransferases (Nat)"/>
    <property type="match status" value="1"/>
</dbReference>
<feature type="domain" description="N-acetyltransferase" evidence="2">
    <location>
        <begin position="95"/>
        <end position="205"/>
    </location>
</feature>
<dbReference type="EMBL" id="NKJJ02000007">
    <property type="protein sequence ID" value="TPR07655.1"/>
    <property type="molecule type" value="Genomic_DNA"/>
</dbReference>
<dbReference type="PANTHER" id="PTHR43283:SF7">
    <property type="entry name" value="BETA-LACTAMASE-RELATED DOMAIN-CONTAINING PROTEIN"/>
    <property type="match status" value="1"/>
</dbReference>
<protein>
    <submittedName>
        <fullName evidence="3">Methyltransferase domain family protein</fullName>
    </submittedName>
</protein>
<dbReference type="VEuPathDB" id="FungiDB:ASPNIDRAFT2_1164096"/>
<dbReference type="GO" id="GO:0016747">
    <property type="term" value="F:acyltransferase activity, transferring groups other than amino-acyl groups"/>
    <property type="evidence" value="ECO:0007669"/>
    <property type="project" value="InterPro"/>
</dbReference>
<dbReference type="VEuPathDB" id="FungiDB:M747DRAFT_299709"/>
<dbReference type="VEuPathDB" id="FungiDB:ASPNIDRAFT2_1164097"/>
<name>A0A505IHI0_ASPNG</name>
<dbReference type="VEuPathDB" id="FungiDB:An07g00130"/>
<dbReference type="VEuPathDB" id="FungiDB:An07g00110"/>
<dbReference type="Pfam" id="PF13302">
    <property type="entry name" value="Acetyltransf_3"/>
    <property type="match status" value="1"/>
</dbReference>
<dbReference type="InterPro" id="IPR000182">
    <property type="entry name" value="GNAT_dom"/>
</dbReference>
<evidence type="ECO:0000256" key="1">
    <source>
        <dbReference type="SAM" id="MobiDB-lite"/>
    </source>
</evidence>
<evidence type="ECO:0000313" key="3">
    <source>
        <dbReference type="EMBL" id="TPR07655.1"/>
    </source>
</evidence>
<dbReference type="InterPro" id="IPR001466">
    <property type="entry name" value="Beta-lactam-related"/>
</dbReference>
<dbReference type="VEuPathDB" id="FungiDB:ATCC64974_43160"/>
<keyword evidence="3" id="KW-0808">Transferase</keyword>
<dbReference type="InterPro" id="IPR016181">
    <property type="entry name" value="Acyl_CoA_acyltransferase"/>
</dbReference>
<dbReference type="InterPro" id="IPR012338">
    <property type="entry name" value="Beta-lactam/transpept-like"/>
</dbReference>
<evidence type="ECO:0000259" key="2">
    <source>
        <dbReference type="PROSITE" id="PS51186"/>
    </source>
</evidence>
<dbReference type="SUPFAM" id="SSF56601">
    <property type="entry name" value="beta-lactamase/transpeptidase-like"/>
    <property type="match status" value="1"/>
</dbReference>
<dbReference type="PANTHER" id="PTHR43283">
    <property type="entry name" value="BETA-LACTAMASE-RELATED"/>
    <property type="match status" value="1"/>
</dbReference>
<dbReference type="Gene3D" id="3.40.710.10">
    <property type="entry name" value="DD-peptidase/beta-lactamase superfamily"/>
    <property type="match status" value="1"/>
</dbReference>
<keyword evidence="3" id="KW-0489">Methyltransferase</keyword>
<sequence>MTSTSNPPTNFSISTARLDITYFDPTSPSHSAFLAHLWNTPDFIATNGKTSITDSHAAQTFIQTRIIPQYTRKGFGLLLVNLRPTSDSPHQNTLPIGTISLMQGDPPNGYSAPDVGFAILPEHQGRGYATEAAKAVIEYVQREWNVQGVFGFCAPENMRSRRVLEKISIVIVMMMMMRRSILAMGYNLRPCPRSGRMVLGRSTHPRPQSSAAASRPPRPPHPQPTLANWKMAPVSRTSFRTVEQFIPTASIPTDEEVSWDLPRQETSFEAFSVPQDPQNPEGPQYNWKEFLQHTDTDSILVLHRSQVRFEGYYQGHSAADQHIYMSASKSMTGLLVGILAQQGKLDPKLPVEHYLPQLAATSAYRGCSLQDLIDMRAGVYYTDDEARLYEVAIHWAEPKATDPPITMRDYFATYLQAPAKAPHGGTFWYFSPNTDLLGLVLEAATGEAFPSLLSRYLWQPLGSASDAQVTVDRGGKSRASGGLCSSLQDLARVGQLLLQNGRWDSRQVVPLEVLEDTWNNGDRQAWNDGAFAPLFAPVYQNMSYRNGWYVVHDAPRMIFAMGIHGQNLFVDPDNELVIAKFSSHNDENDVERVLTTHRGVAEIRRLLTETD</sequence>
<dbReference type="Gene3D" id="3.40.630.30">
    <property type="match status" value="1"/>
</dbReference>
<comment type="caution">
    <text evidence="3">The sequence shown here is derived from an EMBL/GenBank/DDBJ whole genome shotgun (WGS) entry which is preliminary data.</text>
</comment>
<organism evidence="3 4">
    <name type="scientific">Aspergillus niger</name>
    <dbReference type="NCBI Taxonomy" id="5061"/>
    <lineage>
        <taxon>Eukaryota</taxon>
        <taxon>Fungi</taxon>
        <taxon>Dikarya</taxon>
        <taxon>Ascomycota</taxon>
        <taxon>Pezizomycotina</taxon>
        <taxon>Eurotiomycetes</taxon>
        <taxon>Eurotiomycetidae</taxon>
        <taxon>Eurotiales</taxon>
        <taxon>Aspergillaceae</taxon>
        <taxon>Aspergillus</taxon>
        <taxon>Aspergillus subgen. Circumdati</taxon>
    </lineage>
</organism>
<dbReference type="VEuPathDB" id="FungiDB:M747DRAFT_299708"/>
<proteinExistence type="predicted"/>
<reference evidence="4" key="1">
    <citation type="submission" date="2018-10" db="EMBL/GenBank/DDBJ databases">
        <title>FDA dAtabase for Regulatory Grade micrObial Sequences (FDA-ARGOS): Supporting development and validation of Infectious Disease Dx tests.</title>
        <authorList>
            <person name="Kerrigan L."/>
            <person name="Tallon L."/>
            <person name="Sadzewicz L."/>
            <person name="Sengamalay N."/>
            <person name="Ott S."/>
            <person name="Godinez A."/>
            <person name="Nagaraj S."/>
            <person name="Vavikolanu K."/>
            <person name="Nadendla S."/>
            <person name="George J."/>
            <person name="Sichtig H."/>
        </authorList>
    </citation>
    <scope>NUCLEOTIDE SEQUENCE [LARGE SCALE GENOMIC DNA]</scope>
    <source>
        <strain evidence="4">FDAARGOS_311</strain>
    </source>
</reference>
<dbReference type="VEuPathDB" id="FungiDB:ATCC64974_43150"/>
<dbReference type="InterPro" id="IPR050789">
    <property type="entry name" value="Diverse_Enzym_Activities"/>
</dbReference>